<feature type="region of interest" description="Disordered" evidence="1">
    <location>
        <begin position="182"/>
        <end position="220"/>
    </location>
</feature>
<dbReference type="Pfam" id="PF04818">
    <property type="entry name" value="CID"/>
    <property type="match status" value="1"/>
</dbReference>
<feature type="compositionally biased region" description="Polar residues" evidence="1">
    <location>
        <begin position="190"/>
        <end position="211"/>
    </location>
</feature>
<feature type="domain" description="CID" evidence="2">
    <location>
        <begin position="1"/>
        <end position="130"/>
    </location>
</feature>
<feature type="region of interest" description="Disordered" evidence="1">
    <location>
        <begin position="250"/>
        <end position="300"/>
    </location>
</feature>
<dbReference type="SMART" id="SM00582">
    <property type="entry name" value="RPR"/>
    <property type="match status" value="1"/>
</dbReference>
<dbReference type="EMBL" id="BTGC01000008">
    <property type="protein sequence ID" value="GMM51997.1"/>
    <property type="molecule type" value="Genomic_DNA"/>
</dbReference>
<sequence>MFNVETFRNRLRATNETAESIQSTATWILFYKRHGRTIAEQWRDAVKDDKNKLPVIYVANEVVQQCKIKRKNDIVEEFSKVMPDAIGAAYSSSDEKTKDRIFRVVKVWNQRYIFKAEQQKLIEDSMFASVDYPYELVNLVRLYRQMKQTDVNSPQYATASDSVLSELDALKSKILLGETRESTIEPEAIESTNKSVNNSEGQEYQDSGSRNHTGEIASEDGDVYTASIAMKSVEKSKNSGFNIRTDTELSATPSYATEDKELAQNTPSSTSDYPKSHTSGVQNLNLDSNQSNNNSVPLNQPKVVVDTELATFLNSMNK</sequence>
<dbReference type="Proteomes" id="UP001362899">
    <property type="component" value="Unassembled WGS sequence"/>
</dbReference>
<accession>A0AAV5RLX2</accession>
<gene>
    <name evidence="3" type="ORF">DASB73_029600</name>
</gene>
<reference evidence="3 4" key="1">
    <citation type="journal article" date="2023" name="Elife">
        <title>Identification of key yeast species and microbe-microbe interactions impacting larval growth of Drosophila in the wild.</title>
        <authorList>
            <person name="Mure A."/>
            <person name="Sugiura Y."/>
            <person name="Maeda R."/>
            <person name="Honda K."/>
            <person name="Sakurai N."/>
            <person name="Takahashi Y."/>
            <person name="Watada M."/>
            <person name="Katoh T."/>
            <person name="Gotoh A."/>
            <person name="Gotoh Y."/>
            <person name="Taniguchi I."/>
            <person name="Nakamura K."/>
            <person name="Hayashi T."/>
            <person name="Katayama T."/>
            <person name="Uemura T."/>
            <person name="Hattori Y."/>
        </authorList>
    </citation>
    <scope>NUCLEOTIDE SEQUENCE [LARGE SCALE GENOMIC DNA]</scope>
    <source>
        <strain evidence="3 4">SB-73</strain>
    </source>
</reference>
<dbReference type="AlphaFoldDB" id="A0AAV5RLX2"/>
<evidence type="ECO:0000259" key="2">
    <source>
        <dbReference type="PROSITE" id="PS51391"/>
    </source>
</evidence>
<feature type="compositionally biased region" description="Polar residues" evidence="1">
    <location>
        <begin position="263"/>
        <end position="281"/>
    </location>
</feature>
<evidence type="ECO:0000313" key="4">
    <source>
        <dbReference type="Proteomes" id="UP001362899"/>
    </source>
</evidence>
<dbReference type="GO" id="GO:0000993">
    <property type="term" value="F:RNA polymerase II complex binding"/>
    <property type="evidence" value="ECO:0007669"/>
    <property type="project" value="TreeGrafter"/>
</dbReference>
<dbReference type="SUPFAM" id="SSF48464">
    <property type="entry name" value="ENTH/VHS domain"/>
    <property type="match status" value="1"/>
</dbReference>
<dbReference type="PANTHER" id="PTHR12460">
    <property type="entry name" value="CYCLIN-DEPENDENT KINASE INHIBITOR-RELATED PROTEIN"/>
    <property type="match status" value="1"/>
</dbReference>
<evidence type="ECO:0000256" key="1">
    <source>
        <dbReference type="SAM" id="MobiDB-lite"/>
    </source>
</evidence>
<protein>
    <submittedName>
        <fullName evidence="3">Rtt103 protein</fullName>
    </submittedName>
</protein>
<comment type="caution">
    <text evidence="3">The sequence shown here is derived from an EMBL/GenBank/DDBJ whole genome shotgun (WGS) entry which is preliminary data.</text>
</comment>
<organism evidence="3 4">
    <name type="scientific">Starmerella bacillaris</name>
    <name type="common">Yeast</name>
    <name type="synonym">Candida zemplinina</name>
    <dbReference type="NCBI Taxonomy" id="1247836"/>
    <lineage>
        <taxon>Eukaryota</taxon>
        <taxon>Fungi</taxon>
        <taxon>Dikarya</taxon>
        <taxon>Ascomycota</taxon>
        <taxon>Saccharomycotina</taxon>
        <taxon>Dipodascomycetes</taxon>
        <taxon>Dipodascales</taxon>
        <taxon>Trichomonascaceae</taxon>
        <taxon>Starmerella</taxon>
    </lineage>
</organism>
<evidence type="ECO:0000313" key="3">
    <source>
        <dbReference type="EMBL" id="GMM51997.1"/>
    </source>
</evidence>
<keyword evidence="4" id="KW-1185">Reference proteome</keyword>
<name>A0AAV5RLX2_STABA</name>
<dbReference type="InterPro" id="IPR008942">
    <property type="entry name" value="ENTH_VHS"/>
</dbReference>
<dbReference type="PROSITE" id="PS51391">
    <property type="entry name" value="CID"/>
    <property type="match status" value="1"/>
</dbReference>
<proteinExistence type="predicted"/>
<dbReference type="Gene3D" id="1.25.40.90">
    <property type="match status" value="1"/>
</dbReference>
<dbReference type="GO" id="GO:0031124">
    <property type="term" value="P:mRNA 3'-end processing"/>
    <property type="evidence" value="ECO:0007669"/>
    <property type="project" value="TreeGrafter"/>
</dbReference>
<feature type="compositionally biased region" description="Low complexity" evidence="1">
    <location>
        <begin position="282"/>
        <end position="295"/>
    </location>
</feature>
<dbReference type="InterPro" id="IPR006569">
    <property type="entry name" value="CID_dom"/>
</dbReference>
<dbReference type="PANTHER" id="PTHR12460:SF0">
    <property type="entry name" value="CID DOMAIN-CONTAINING PROTEIN-RELATED"/>
    <property type="match status" value="1"/>
</dbReference>